<feature type="compositionally biased region" description="Polar residues" evidence="1">
    <location>
        <begin position="45"/>
        <end position="56"/>
    </location>
</feature>
<reference evidence="2" key="1">
    <citation type="submission" date="2020-11" db="EMBL/GenBank/DDBJ databases">
        <authorList>
            <consortium name="DOE Joint Genome Institute"/>
            <person name="Ahrendt S."/>
            <person name="Riley R."/>
            <person name="Andreopoulos W."/>
            <person name="Labutti K."/>
            <person name="Pangilinan J."/>
            <person name="Ruiz-Duenas F.J."/>
            <person name="Barrasa J.M."/>
            <person name="Sanchez-Garcia M."/>
            <person name="Camarero S."/>
            <person name="Miyauchi S."/>
            <person name="Serrano A."/>
            <person name="Linde D."/>
            <person name="Babiker R."/>
            <person name="Drula E."/>
            <person name="Ayuso-Fernandez I."/>
            <person name="Pacheco R."/>
            <person name="Padilla G."/>
            <person name="Ferreira P."/>
            <person name="Barriuso J."/>
            <person name="Kellner H."/>
            <person name="Castanera R."/>
            <person name="Alfaro M."/>
            <person name="Ramirez L."/>
            <person name="Pisabarro A.G."/>
            <person name="Kuo A."/>
            <person name="Tritt A."/>
            <person name="Lipzen A."/>
            <person name="He G."/>
            <person name="Yan M."/>
            <person name="Ng V."/>
            <person name="Cullen D."/>
            <person name="Martin F."/>
            <person name="Rosso M.-N."/>
            <person name="Henrissat B."/>
            <person name="Hibbett D."/>
            <person name="Martinez A.T."/>
            <person name="Grigoriev I.V."/>
        </authorList>
    </citation>
    <scope>NUCLEOTIDE SEQUENCE</scope>
    <source>
        <strain evidence="2">AH 40177</strain>
    </source>
</reference>
<dbReference type="AlphaFoldDB" id="A0A9P5TXU5"/>
<feature type="compositionally biased region" description="Basic and acidic residues" evidence="1">
    <location>
        <begin position="186"/>
        <end position="198"/>
    </location>
</feature>
<protein>
    <submittedName>
        <fullName evidence="2">Uncharacterized protein</fullName>
    </submittedName>
</protein>
<evidence type="ECO:0000313" key="3">
    <source>
        <dbReference type="Proteomes" id="UP000772434"/>
    </source>
</evidence>
<feature type="compositionally biased region" description="Polar residues" evidence="1">
    <location>
        <begin position="93"/>
        <end position="111"/>
    </location>
</feature>
<sequence>MANDDDDPYASLGLSPELGREGNEGRGERSHHKQNKSRFSDLDSRTNSQDKTSKAFQQKPRRGDQPEADGSSDLPMNTKPSSNGGNPSPTNSRSISANGTASPTSIVTANATRPRKRLEPHYSKNYIPSRVPYANTPTNNNTTSGTNMNGGWNGGGDPNDLLSPFPWRFLTAEIPERGKRQSGKTPGEKKGMKDRDRNQPTSPVTANASSPVSAASVNELFFGDEGEYWRVLRRRWSRAGGKGAGVGKAKAAQALNVKGPVKKEDDLDVGVVE</sequence>
<comment type="caution">
    <text evidence="2">The sequence shown here is derived from an EMBL/GenBank/DDBJ whole genome shotgun (WGS) entry which is preliminary data.</text>
</comment>
<dbReference type="EMBL" id="JADNRY010000362">
    <property type="protein sequence ID" value="KAF9058607.1"/>
    <property type="molecule type" value="Genomic_DNA"/>
</dbReference>
<dbReference type="OrthoDB" id="2507488at2759"/>
<dbReference type="Proteomes" id="UP000772434">
    <property type="component" value="Unassembled WGS sequence"/>
</dbReference>
<evidence type="ECO:0000256" key="1">
    <source>
        <dbReference type="SAM" id="MobiDB-lite"/>
    </source>
</evidence>
<feature type="compositionally biased region" description="Basic and acidic residues" evidence="1">
    <location>
        <begin position="18"/>
        <end position="28"/>
    </location>
</feature>
<proteinExistence type="predicted"/>
<feature type="compositionally biased region" description="Low complexity" evidence="1">
    <location>
        <begin position="202"/>
        <end position="217"/>
    </location>
</feature>
<gene>
    <name evidence="2" type="ORF">BDP27DRAFT_1432479</name>
</gene>
<feature type="compositionally biased region" description="Low complexity" evidence="1">
    <location>
        <begin position="135"/>
        <end position="150"/>
    </location>
</feature>
<feature type="region of interest" description="Disordered" evidence="1">
    <location>
        <begin position="1"/>
        <end position="217"/>
    </location>
</feature>
<name>A0A9P5TXU5_9AGAR</name>
<evidence type="ECO:0000313" key="2">
    <source>
        <dbReference type="EMBL" id="KAF9058607.1"/>
    </source>
</evidence>
<feature type="compositionally biased region" description="Low complexity" evidence="1">
    <location>
        <begin position="77"/>
        <end position="92"/>
    </location>
</feature>
<keyword evidence="3" id="KW-1185">Reference proteome</keyword>
<accession>A0A9P5TXU5</accession>
<organism evidence="2 3">
    <name type="scientific">Rhodocollybia butyracea</name>
    <dbReference type="NCBI Taxonomy" id="206335"/>
    <lineage>
        <taxon>Eukaryota</taxon>
        <taxon>Fungi</taxon>
        <taxon>Dikarya</taxon>
        <taxon>Basidiomycota</taxon>
        <taxon>Agaricomycotina</taxon>
        <taxon>Agaricomycetes</taxon>
        <taxon>Agaricomycetidae</taxon>
        <taxon>Agaricales</taxon>
        <taxon>Marasmiineae</taxon>
        <taxon>Omphalotaceae</taxon>
        <taxon>Rhodocollybia</taxon>
    </lineage>
</organism>